<dbReference type="PANTHER" id="PTHR31014">
    <property type="entry name" value="MITOCHONDRIAL TRANSLATION SYSTEM COMPONENT PET127-RELATED"/>
    <property type="match status" value="1"/>
</dbReference>
<feature type="compositionally biased region" description="Basic and acidic residues" evidence="1">
    <location>
        <begin position="669"/>
        <end position="682"/>
    </location>
</feature>
<feature type="compositionally biased region" description="Polar residues" evidence="1">
    <location>
        <begin position="110"/>
        <end position="123"/>
    </location>
</feature>
<dbReference type="AlphaFoldDB" id="A0A5C3QKU4"/>
<organism evidence="2 3">
    <name type="scientific">Pterulicium gracile</name>
    <dbReference type="NCBI Taxonomy" id="1884261"/>
    <lineage>
        <taxon>Eukaryota</taxon>
        <taxon>Fungi</taxon>
        <taxon>Dikarya</taxon>
        <taxon>Basidiomycota</taxon>
        <taxon>Agaricomycotina</taxon>
        <taxon>Agaricomycetes</taxon>
        <taxon>Agaricomycetidae</taxon>
        <taxon>Agaricales</taxon>
        <taxon>Pleurotineae</taxon>
        <taxon>Pterulaceae</taxon>
        <taxon>Pterulicium</taxon>
    </lineage>
</organism>
<reference evidence="2 3" key="1">
    <citation type="journal article" date="2019" name="Nat. Ecol. Evol.">
        <title>Megaphylogeny resolves global patterns of mushroom evolution.</title>
        <authorList>
            <person name="Varga T."/>
            <person name="Krizsan K."/>
            <person name="Foldi C."/>
            <person name="Dima B."/>
            <person name="Sanchez-Garcia M."/>
            <person name="Sanchez-Ramirez S."/>
            <person name="Szollosi G.J."/>
            <person name="Szarkandi J.G."/>
            <person name="Papp V."/>
            <person name="Albert L."/>
            <person name="Andreopoulos W."/>
            <person name="Angelini C."/>
            <person name="Antonin V."/>
            <person name="Barry K.W."/>
            <person name="Bougher N.L."/>
            <person name="Buchanan P."/>
            <person name="Buyck B."/>
            <person name="Bense V."/>
            <person name="Catcheside P."/>
            <person name="Chovatia M."/>
            <person name="Cooper J."/>
            <person name="Damon W."/>
            <person name="Desjardin D."/>
            <person name="Finy P."/>
            <person name="Geml J."/>
            <person name="Haridas S."/>
            <person name="Hughes K."/>
            <person name="Justo A."/>
            <person name="Karasinski D."/>
            <person name="Kautmanova I."/>
            <person name="Kiss B."/>
            <person name="Kocsube S."/>
            <person name="Kotiranta H."/>
            <person name="LaButti K.M."/>
            <person name="Lechner B.E."/>
            <person name="Liimatainen K."/>
            <person name="Lipzen A."/>
            <person name="Lukacs Z."/>
            <person name="Mihaltcheva S."/>
            <person name="Morgado L.N."/>
            <person name="Niskanen T."/>
            <person name="Noordeloos M.E."/>
            <person name="Ohm R.A."/>
            <person name="Ortiz-Santana B."/>
            <person name="Ovrebo C."/>
            <person name="Racz N."/>
            <person name="Riley R."/>
            <person name="Savchenko A."/>
            <person name="Shiryaev A."/>
            <person name="Soop K."/>
            <person name="Spirin V."/>
            <person name="Szebenyi C."/>
            <person name="Tomsovsky M."/>
            <person name="Tulloss R.E."/>
            <person name="Uehling J."/>
            <person name="Grigoriev I.V."/>
            <person name="Vagvolgyi C."/>
            <person name="Papp T."/>
            <person name="Martin F.M."/>
            <person name="Miettinen O."/>
            <person name="Hibbett D.S."/>
            <person name="Nagy L.G."/>
        </authorList>
    </citation>
    <scope>NUCLEOTIDE SEQUENCE [LARGE SCALE GENOMIC DNA]</scope>
    <source>
        <strain evidence="2 3">CBS 309.79</strain>
    </source>
</reference>
<sequence>MLAPVHALRIGRVTKLTRTAHFIGTNSGFDYSNVLEEVPSNSFDGPAFTPRTKASSSKSTKASSKGHEGAPSSTSDTPTSSKRPYKGSTKPKKGKDTERYDGRPVEREVSSGSFLSPTPTQQAEIWKEREKRTKPPAKPRRAASKLQYTRKIEGLLKPLSKPVLEDLEPITKHKPVATLAHGLDRVLFNPGVHWMQDSRSQVYNFTTYLENIPRVEEFAFEKLPGFIKSSRDEDLWELAERRKRTFAGSTSSLSGILSHCYFLISEDRQVDTRNLSAAFKDEQRGFTPGQRAPKSVCFNYQKGVYAVDSAGDAPGVAERNILTWMGTLLEKFLTSPPQEFASFMRKVSTSDKEVKDDGLREAYRYSESKDFVMRSQLDCQDRRLPGTGVFDIKTRAALPIRLDLMNHEENSGYLIRTQQGLLESFEKEYYDLIRSAFLKYSFQVRIGDMDGVLVAYHNTAKMFGFQYVPLEEIEERLYGHKDRGAQVFEKCIGLMEAVADEVIKCFPGQSLLCTFETLYDTKKMRVWVQPAEWNGPEDEWPIEQLDVTVVNFLGDKEIPGPKVIGAHAEPDAEPWSLHFSIGKSSATVKDMRANLQSAKKRQFFAWSLPNDVSMGEMAHRWANTNFGKPARADGNNDELIAEDDGTFNPKRFMVPDLRIQQLRALSRQGRSDSEQREEESKGARKVIWGEPDVVENLVEGVDFVSEPESAQGEVLEEADFAEDLDAGAAAEALTTDVDNDSLTREHADAPAAADSEETTTPNSSSDEPKSL</sequence>
<feature type="compositionally biased region" description="Low complexity" evidence="1">
    <location>
        <begin position="71"/>
        <end position="81"/>
    </location>
</feature>
<evidence type="ECO:0000313" key="3">
    <source>
        <dbReference type="Proteomes" id="UP000305067"/>
    </source>
</evidence>
<feature type="region of interest" description="Disordered" evidence="1">
    <location>
        <begin position="723"/>
        <end position="771"/>
    </location>
</feature>
<proteinExistence type="predicted"/>
<dbReference type="GO" id="GO:0000964">
    <property type="term" value="P:mitochondrial RNA 5'-end processing"/>
    <property type="evidence" value="ECO:0007669"/>
    <property type="project" value="TreeGrafter"/>
</dbReference>
<feature type="region of interest" description="Disordered" evidence="1">
    <location>
        <begin position="41"/>
        <end position="144"/>
    </location>
</feature>
<dbReference type="OrthoDB" id="10249045at2759"/>
<accession>A0A5C3QKU4</accession>
<dbReference type="Pfam" id="PF08634">
    <property type="entry name" value="Pet127"/>
    <property type="match status" value="1"/>
</dbReference>
<keyword evidence="3" id="KW-1185">Reference proteome</keyword>
<dbReference type="PANTHER" id="PTHR31014:SF0">
    <property type="entry name" value="MITOCHONDRIAL TRANSLATION SYSTEM COMPONENT PET127-RELATED"/>
    <property type="match status" value="1"/>
</dbReference>
<dbReference type="STRING" id="1884261.A0A5C3QKU4"/>
<feature type="compositionally biased region" description="Basic and acidic residues" evidence="1">
    <location>
        <begin position="94"/>
        <end position="109"/>
    </location>
</feature>
<dbReference type="Proteomes" id="UP000305067">
    <property type="component" value="Unassembled WGS sequence"/>
</dbReference>
<dbReference type="GO" id="GO:0005740">
    <property type="term" value="C:mitochondrial envelope"/>
    <property type="evidence" value="ECO:0007669"/>
    <property type="project" value="TreeGrafter"/>
</dbReference>
<protein>
    <submittedName>
        <fullName evidence="2">Mitochondrial protein Pet127-domain-containing protein</fullName>
    </submittedName>
</protein>
<evidence type="ECO:0000256" key="1">
    <source>
        <dbReference type="SAM" id="MobiDB-lite"/>
    </source>
</evidence>
<gene>
    <name evidence="2" type="ORF">BDV98DRAFT_425601</name>
</gene>
<feature type="compositionally biased region" description="Basic residues" evidence="1">
    <location>
        <begin position="83"/>
        <end position="93"/>
    </location>
</feature>
<name>A0A5C3QKU4_9AGAR</name>
<dbReference type="InterPro" id="IPR013943">
    <property type="entry name" value="Pet127"/>
</dbReference>
<dbReference type="EMBL" id="ML178822">
    <property type="protein sequence ID" value="TFL02392.1"/>
    <property type="molecule type" value="Genomic_DNA"/>
</dbReference>
<evidence type="ECO:0000313" key="2">
    <source>
        <dbReference type="EMBL" id="TFL02392.1"/>
    </source>
</evidence>
<feature type="compositionally biased region" description="Low complexity" evidence="1">
    <location>
        <begin position="52"/>
        <end position="63"/>
    </location>
</feature>
<feature type="region of interest" description="Disordered" evidence="1">
    <location>
        <begin position="664"/>
        <end position="684"/>
    </location>
</feature>
<feature type="compositionally biased region" description="Basic residues" evidence="1">
    <location>
        <begin position="134"/>
        <end position="143"/>
    </location>
</feature>